<dbReference type="Gene3D" id="3.40.50.880">
    <property type="match status" value="1"/>
</dbReference>
<dbReference type="Proteomes" id="UP000077202">
    <property type="component" value="Unassembled WGS sequence"/>
</dbReference>
<comment type="caution">
    <text evidence="3">The sequence shown here is derived from an EMBL/GenBank/DDBJ whole genome shotgun (WGS) entry which is preliminary data.</text>
</comment>
<dbReference type="InterPro" id="IPR002818">
    <property type="entry name" value="DJ-1/PfpI"/>
</dbReference>
<dbReference type="InterPro" id="IPR029062">
    <property type="entry name" value="Class_I_gatase-like"/>
</dbReference>
<proteinExistence type="predicted"/>
<dbReference type="AlphaFoldDB" id="A0A176WHU2"/>
<feature type="signal peptide" evidence="1">
    <location>
        <begin position="1"/>
        <end position="17"/>
    </location>
</feature>
<keyword evidence="1" id="KW-0732">Signal</keyword>
<dbReference type="PANTHER" id="PTHR43130:SF2">
    <property type="entry name" value="DJ-1_PFPI DOMAIN-CONTAINING PROTEIN"/>
    <property type="match status" value="1"/>
</dbReference>
<keyword evidence="4" id="KW-1185">Reference proteome</keyword>
<dbReference type="SUPFAM" id="SSF52317">
    <property type="entry name" value="Class I glutamine amidotransferase-like"/>
    <property type="match status" value="1"/>
</dbReference>
<dbReference type="GO" id="GO:0006355">
    <property type="term" value="P:regulation of DNA-templated transcription"/>
    <property type="evidence" value="ECO:0007669"/>
    <property type="project" value="TreeGrafter"/>
</dbReference>
<name>A0A176WHU2_MARPO</name>
<dbReference type="InterPro" id="IPR052158">
    <property type="entry name" value="INH-QAR"/>
</dbReference>
<evidence type="ECO:0000256" key="1">
    <source>
        <dbReference type="SAM" id="SignalP"/>
    </source>
</evidence>
<evidence type="ECO:0000313" key="3">
    <source>
        <dbReference type="EMBL" id="OAE32697.1"/>
    </source>
</evidence>
<accession>A0A176WHU2</accession>
<evidence type="ECO:0000259" key="2">
    <source>
        <dbReference type="Pfam" id="PF01965"/>
    </source>
</evidence>
<evidence type="ECO:0000313" key="4">
    <source>
        <dbReference type="Proteomes" id="UP000077202"/>
    </source>
</evidence>
<dbReference type="PANTHER" id="PTHR43130">
    <property type="entry name" value="ARAC-FAMILY TRANSCRIPTIONAL REGULATOR"/>
    <property type="match status" value="1"/>
</dbReference>
<dbReference type="CDD" id="cd03139">
    <property type="entry name" value="GATase1_PfpI_2"/>
    <property type="match status" value="1"/>
</dbReference>
<feature type="chain" id="PRO_5008052493" description="DJ-1/PfpI domain-containing protein" evidence="1">
    <location>
        <begin position="18"/>
        <end position="220"/>
    </location>
</feature>
<dbReference type="Pfam" id="PF01965">
    <property type="entry name" value="DJ-1_PfpI"/>
    <property type="match status" value="1"/>
</dbReference>
<protein>
    <recommendedName>
        <fullName evidence="2">DJ-1/PfpI domain-containing protein</fullName>
    </recommendedName>
</protein>
<gene>
    <name evidence="3" type="ORF">AXG93_4085s1190</name>
</gene>
<organism evidence="3 4">
    <name type="scientific">Marchantia polymorpha subsp. ruderalis</name>
    <dbReference type="NCBI Taxonomy" id="1480154"/>
    <lineage>
        <taxon>Eukaryota</taxon>
        <taxon>Viridiplantae</taxon>
        <taxon>Streptophyta</taxon>
        <taxon>Embryophyta</taxon>
        <taxon>Marchantiophyta</taxon>
        <taxon>Marchantiopsida</taxon>
        <taxon>Marchantiidae</taxon>
        <taxon>Marchantiales</taxon>
        <taxon>Marchantiaceae</taxon>
        <taxon>Marchantia</taxon>
    </lineage>
</organism>
<sequence length="220" mass="23110">MGRKLQVAVVLFDGVSALDATAPYECLQLLPNTEVVFVSHTVGAHKDALGYLSLNSTHTFHEVSLPDIVIVPGGLGIKKLLKDLVVLDWLQQVNDTTLFTASVGSGSLLLAEAGLLTGLSATTHWAALEALEKQGVKVAKGRVVQQGKIITAAGPTSGIEMGILLASLATNKDFAKSVELILEYDPQPPFNTGSTTKAGAELTAKATTMLYANELKASNL</sequence>
<feature type="domain" description="DJ-1/PfpI" evidence="2">
    <location>
        <begin position="6"/>
        <end position="163"/>
    </location>
</feature>
<reference evidence="3" key="1">
    <citation type="submission" date="2016-03" db="EMBL/GenBank/DDBJ databases">
        <title>Mechanisms controlling the formation of the plant cell surface in tip-growing cells are functionally conserved among land plants.</title>
        <authorList>
            <person name="Honkanen S."/>
            <person name="Jones V.A."/>
            <person name="Morieri G."/>
            <person name="Champion C."/>
            <person name="Hetherington A.J."/>
            <person name="Kelly S."/>
            <person name="Saint-Marcoux D."/>
            <person name="Proust H."/>
            <person name="Prescott H."/>
            <person name="Dolan L."/>
        </authorList>
    </citation>
    <scope>NUCLEOTIDE SEQUENCE [LARGE SCALE GENOMIC DNA]</scope>
    <source>
        <tissue evidence="3">Whole gametophyte</tissue>
    </source>
</reference>
<dbReference type="EMBL" id="LVLJ01000748">
    <property type="protein sequence ID" value="OAE32697.1"/>
    <property type="molecule type" value="Genomic_DNA"/>
</dbReference>